<sequence length="62" mass="7123">MWSPFFKENNLRILQSDKEGCFVVMPSGEFNERALVAITSNFAQRKVKPSRVKEKALAMCED</sequence>
<dbReference type="OrthoDB" id="10532756at2759"/>
<dbReference type="Proteomes" id="UP000821853">
    <property type="component" value="Chromosome 10"/>
</dbReference>
<comment type="caution">
    <text evidence="1">The sequence shown here is derived from an EMBL/GenBank/DDBJ whole genome shotgun (WGS) entry which is preliminary data.</text>
</comment>
<dbReference type="AlphaFoldDB" id="A0A9J6FN70"/>
<organism evidence="1 2">
    <name type="scientific">Haemaphysalis longicornis</name>
    <name type="common">Bush tick</name>
    <dbReference type="NCBI Taxonomy" id="44386"/>
    <lineage>
        <taxon>Eukaryota</taxon>
        <taxon>Metazoa</taxon>
        <taxon>Ecdysozoa</taxon>
        <taxon>Arthropoda</taxon>
        <taxon>Chelicerata</taxon>
        <taxon>Arachnida</taxon>
        <taxon>Acari</taxon>
        <taxon>Parasitiformes</taxon>
        <taxon>Ixodida</taxon>
        <taxon>Ixodoidea</taxon>
        <taxon>Ixodidae</taxon>
        <taxon>Haemaphysalinae</taxon>
        <taxon>Haemaphysalis</taxon>
    </lineage>
</organism>
<keyword evidence="2" id="KW-1185">Reference proteome</keyword>
<protein>
    <submittedName>
        <fullName evidence="1">Uncharacterized protein</fullName>
    </submittedName>
</protein>
<accession>A0A9J6FN70</accession>
<reference evidence="1 2" key="1">
    <citation type="journal article" date="2020" name="Cell">
        <title>Large-Scale Comparative Analyses of Tick Genomes Elucidate Their Genetic Diversity and Vector Capacities.</title>
        <authorList>
            <consortium name="Tick Genome and Microbiome Consortium (TIGMIC)"/>
            <person name="Jia N."/>
            <person name="Wang J."/>
            <person name="Shi W."/>
            <person name="Du L."/>
            <person name="Sun Y."/>
            <person name="Zhan W."/>
            <person name="Jiang J.F."/>
            <person name="Wang Q."/>
            <person name="Zhang B."/>
            <person name="Ji P."/>
            <person name="Bell-Sakyi L."/>
            <person name="Cui X.M."/>
            <person name="Yuan T.T."/>
            <person name="Jiang B.G."/>
            <person name="Yang W.F."/>
            <person name="Lam T.T."/>
            <person name="Chang Q.C."/>
            <person name="Ding S.J."/>
            <person name="Wang X.J."/>
            <person name="Zhu J.G."/>
            <person name="Ruan X.D."/>
            <person name="Zhao L."/>
            <person name="Wei J.T."/>
            <person name="Ye R.Z."/>
            <person name="Que T.C."/>
            <person name="Du C.H."/>
            <person name="Zhou Y.H."/>
            <person name="Cheng J.X."/>
            <person name="Dai P.F."/>
            <person name="Guo W.B."/>
            <person name="Han X.H."/>
            <person name="Huang E.J."/>
            <person name="Li L.F."/>
            <person name="Wei W."/>
            <person name="Gao Y.C."/>
            <person name="Liu J.Z."/>
            <person name="Shao H.Z."/>
            <person name="Wang X."/>
            <person name="Wang C.C."/>
            <person name="Yang T.C."/>
            <person name="Huo Q.B."/>
            <person name="Li W."/>
            <person name="Chen H.Y."/>
            <person name="Chen S.E."/>
            <person name="Zhou L.G."/>
            <person name="Ni X.B."/>
            <person name="Tian J.H."/>
            <person name="Sheng Y."/>
            <person name="Liu T."/>
            <person name="Pan Y.S."/>
            <person name="Xia L.Y."/>
            <person name="Li J."/>
            <person name="Zhao F."/>
            <person name="Cao W.C."/>
        </authorList>
    </citation>
    <scope>NUCLEOTIDE SEQUENCE [LARGE SCALE GENOMIC DNA]</scope>
    <source>
        <strain evidence="1">HaeL-2018</strain>
    </source>
</reference>
<dbReference type="VEuPathDB" id="VectorBase:HLOH_045643"/>
<evidence type="ECO:0000313" key="1">
    <source>
        <dbReference type="EMBL" id="KAH9364485.1"/>
    </source>
</evidence>
<proteinExistence type="predicted"/>
<name>A0A9J6FN70_HAELO</name>
<dbReference type="EMBL" id="JABSTR010000002">
    <property type="protein sequence ID" value="KAH9364485.1"/>
    <property type="molecule type" value="Genomic_DNA"/>
</dbReference>
<gene>
    <name evidence="1" type="ORF">HPB48_018059</name>
</gene>
<evidence type="ECO:0000313" key="2">
    <source>
        <dbReference type="Proteomes" id="UP000821853"/>
    </source>
</evidence>